<protein>
    <recommendedName>
        <fullName evidence="12">Ionotropic glutamate receptor C-terminal domain-containing protein</fullName>
    </recommendedName>
</protein>
<proteinExistence type="predicted"/>
<evidence type="ECO:0000256" key="10">
    <source>
        <dbReference type="ARBA" id="ARBA00023303"/>
    </source>
</evidence>
<dbReference type="Pfam" id="PF00060">
    <property type="entry name" value="Lig_chan"/>
    <property type="match status" value="1"/>
</dbReference>
<keyword evidence="6 11" id="KW-0472">Membrane</keyword>
<evidence type="ECO:0000313" key="14">
    <source>
        <dbReference type="Proteomes" id="UP000663836"/>
    </source>
</evidence>
<dbReference type="PANTHER" id="PTHR18966">
    <property type="entry name" value="IONOTROPIC GLUTAMATE RECEPTOR"/>
    <property type="match status" value="1"/>
</dbReference>
<keyword evidence="8" id="KW-0325">Glycoprotein</keyword>
<evidence type="ECO:0000256" key="3">
    <source>
        <dbReference type="ARBA" id="ARBA00022692"/>
    </source>
</evidence>
<comment type="subcellular location">
    <subcellularLocation>
        <location evidence="1">Membrane</location>
        <topology evidence="1">Multi-pass membrane protein</topology>
    </subcellularLocation>
</comment>
<feature type="non-terminal residue" evidence="13">
    <location>
        <position position="146"/>
    </location>
</feature>
<comment type="caution">
    <text evidence="13">The sequence shown here is derived from an EMBL/GenBank/DDBJ whole genome shotgun (WGS) entry which is preliminary data.</text>
</comment>
<dbReference type="Proteomes" id="UP000663836">
    <property type="component" value="Unassembled WGS sequence"/>
</dbReference>
<evidence type="ECO:0000256" key="8">
    <source>
        <dbReference type="ARBA" id="ARBA00023180"/>
    </source>
</evidence>
<gene>
    <name evidence="13" type="ORF">JBS370_LOCUS41421</name>
</gene>
<organism evidence="13 14">
    <name type="scientific">Rotaria sordida</name>
    <dbReference type="NCBI Taxonomy" id="392033"/>
    <lineage>
        <taxon>Eukaryota</taxon>
        <taxon>Metazoa</taxon>
        <taxon>Spiralia</taxon>
        <taxon>Gnathifera</taxon>
        <taxon>Rotifera</taxon>
        <taxon>Eurotatoria</taxon>
        <taxon>Bdelloidea</taxon>
        <taxon>Philodinida</taxon>
        <taxon>Philodinidae</taxon>
        <taxon>Rotaria</taxon>
    </lineage>
</organism>
<keyword evidence="7" id="KW-0675">Receptor</keyword>
<accession>A0A820JXM5</accession>
<keyword evidence="9" id="KW-1071">Ligand-gated ion channel</keyword>
<evidence type="ECO:0000259" key="12">
    <source>
        <dbReference type="Pfam" id="PF00060"/>
    </source>
</evidence>
<evidence type="ECO:0000256" key="11">
    <source>
        <dbReference type="SAM" id="Phobius"/>
    </source>
</evidence>
<evidence type="ECO:0000256" key="6">
    <source>
        <dbReference type="ARBA" id="ARBA00023136"/>
    </source>
</evidence>
<evidence type="ECO:0000256" key="5">
    <source>
        <dbReference type="ARBA" id="ARBA00023065"/>
    </source>
</evidence>
<reference evidence="13" key="1">
    <citation type="submission" date="2021-02" db="EMBL/GenBank/DDBJ databases">
        <authorList>
            <person name="Nowell W R."/>
        </authorList>
    </citation>
    <scope>NUCLEOTIDE SEQUENCE</scope>
</reference>
<evidence type="ECO:0000256" key="4">
    <source>
        <dbReference type="ARBA" id="ARBA00022989"/>
    </source>
</evidence>
<dbReference type="Gene3D" id="3.40.190.10">
    <property type="entry name" value="Periplasmic binding protein-like II"/>
    <property type="match status" value="1"/>
</dbReference>
<dbReference type="GO" id="GO:0015276">
    <property type="term" value="F:ligand-gated monoatomic ion channel activity"/>
    <property type="evidence" value="ECO:0007669"/>
    <property type="project" value="InterPro"/>
</dbReference>
<evidence type="ECO:0000256" key="1">
    <source>
        <dbReference type="ARBA" id="ARBA00004141"/>
    </source>
</evidence>
<sequence>MSMWYSIGTIMGYGADFHVQTAAGRLLTIGLYLLSLVLVATYTANLASDLTISKSKDSISGIDDIKNGKISFSCIGILVESSVEDYYLREISGGVRNYYPLKTQNELFNSLLNNLIDASISDISAIEYYSNNVYCNLTFAGKDFAP</sequence>
<dbReference type="InterPro" id="IPR015683">
    <property type="entry name" value="Ionotropic_Glu_rcpt"/>
</dbReference>
<keyword evidence="2" id="KW-0813">Transport</keyword>
<dbReference type="InterPro" id="IPR001320">
    <property type="entry name" value="Iontro_rcpt_C"/>
</dbReference>
<dbReference type="SUPFAM" id="SSF53850">
    <property type="entry name" value="Periplasmic binding protein-like II"/>
    <property type="match status" value="1"/>
</dbReference>
<evidence type="ECO:0000256" key="2">
    <source>
        <dbReference type="ARBA" id="ARBA00022448"/>
    </source>
</evidence>
<keyword evidence="4 11" id="KW-1133">Transmembrane helix</keyword>
<dbReference type="GO" id="GO:0016020">
    <property type="term" value="C:membrane"/>
    <property type="evidence" value="ECO:0007669"/>
    <property type="project" value="UniProtKB-SubCell"/>
</dbReference>
<keyword evidence="10" id="KW-0407">Ion channel</keyword>
<evidence type="ECO:0000313" key="13">
    <source>
        <dbReference type="EMBL" id="CAF4334558.1"/>
    </source>
</evidence>
<evidence type="ECO:0000256" key="9">
    <source>
        <dbReference type="ARBA" id="ARBA00023286"/>
    </source>
</evidence>
<evidence type="ECO:0000256" key="7">
    <source>
        <dbReference type="ARBA" id="ARBA00023170"/>
    </source>
</evidence>
<name>A0A820JXM5_9BILA</name>
<dbReference type="EMBL" id="CAJOBD010045569">
    <property type="protein sequence ID" value="CAF4334558.1"/>
    <property type="molecule type" value="Genomic_DNA"/>
</dbReference>
<keyword evidence="5" id="KW-0406">Ion transport</keyword>
<keyword evidence="3 11" id="KW-0812">Transmembrane</keyword>
<dbReference type="AlphaFoldDB" id="A0A820JXM5"/>
<feature type="transmembrane region" description="Helical" evidence="11">
    <location>
        <begin position="26"/>
        <end position="47"/>
    </location>
</feature>
<feature type="domain" description="Ionotropic glutamate receptor C-terminal" evidence="12">
    <location>
        <begin position="2"/>
        <end position="69"/>
    </location>
</feature>